<dbReference type="InterPro" id="IPR050086">
    <property type="entry name" value="MetN_ABC_transporter-like"/>
</dbReference>
<evidence type="ECO:0000259" key="7">
    <source>
        <dbReference type="PROSITE" id="PS50893"/>
    </source>
</evidence>
<evidence type="ECO:0000313" key="9">
    <source>
        <dbReference type="Proteomes" id="UP000297447"/>
    </source>
</evidence>
<dbReference type="OrthoDB" id="4283894at2"/>
<organism evidence="8 9">
    <name type="scientific">Cryobacterium frigoriphilum</name>
    <dbReference type="NCBI Taxonomy" id="1259150"/>
    <lineage>
        <taxon>Bacteria</taxon>
        <taxon>Bacillati</taxon>
        <taxon>Actinomycetota</taxon>
        <taxon>Actinomycetes</taxon>
        <taxon>Micrococcales</taxon>
        <taxon>Microbacteriaceae</taxon>
        <taxon>Cryobacterium</taxon>
    </lineage>
</organism>
<dbReference type="CDD" id="cd03256">
    <property type="entry name" value="ABC_PhnC_transporter"/>
    <property type="match status" value="1"/>
</dbReference>
<keyword evidence="3" id="KW-0547">Nucleotide-binding</keyword>
<dbReference type="PANTHER" id="PTHR43166">
    <property type="entry name" value="AMINO ACID IMPORT ATP-BINDING PROTEIN"/>
    <property type="match status" value="1"/>
</dbReference>
<evidence type="ECO:0000256" key="5">
    <source>
        <dbReference type="ARBA" id="ARBA00022967"/>
    </source>
</evidence>
<evidence type="ECO:0000256" key="4">
    <source>
        <dbReference type="ARBA" id="ARBA00022840"/>
    </source>
</evidence>
<accession>A0A4R8ZZ63</accession>
<evidence type="ECO:0000313" key="8">
    <source>
        <dbReference type="EMBL" id="TFD49009.1"/>
    </source>
</evidence>
<proteinExistence type="predicted"/>
<dbReference type="Proteomes" id="UP000297447">
    <property type="component" value="Unassembled WGS sequence"/>
</dbReference>
<dbReference type="GO" id="GO:0005524">
    <property type="term" value="F:ATP binding"/>
    <property type="evidence" value="ECO:0007669"/>
    <property type="project" value="UniProtKB-KW"/>
</dbReference>
<comment type="caution">
    <text evidence="8">The sequence shown here is derived from an EMBL/GenBank/DDBJ whole genome shotgun (WGS) entry which is preliminary data.</text>
</comment>
<evidence type="ECO:0000256" key="3">
    <source>
        <dbReference type="ARBA" id="ARBA00022741"/>
    </source>
</evidence>
<dbReference type="Gene3D" id="3.40.50.300">
    <property type="entry name" value="P-loop containing nucleotide triphosphate hydrolases"/>
    <property type="match status" value="1"/>
</dbReference>
<keyword evidence="1" id="KW-0813">Transport</keyword>
<dbReference type="GO" id="GO:0016887">
    <property type="term" value="F:ATP hydrolysis activity"/>
    <property type="evidence" value="ECO:0007669"/>
    <property type="project" value="InterPro"/>
</dbReference>
<keyword evidence="6" id="KW-0472">Membrane</keyword>
<protein>
    <submittedName>
        <fullName evidence="8">Phosphonate ABC transporter ATP-binding protein</fullName>
    </submittedName>
</protein>
<keyword evidence="9" id="KW-1185">Reference proteome</keyword>
<dbReference type="InterPro" id="IPR012693">
    <property type="entry name" value="ABC_transpr_PhnC"/>
</dbReference>
<keyword evidence="4 8" id="KW-0067">ATP-binding</keyword>
<feature type="domain" description="ABC transporter" evidence="7">
    <location>
        <begin position="2"/>
        <end position="247"/>
    </location>
</feature>
<dbReference type="PROSITE" id="PS00211">
    <property type="entry name" value="ABC_TRANSPORTER_1"/>
    <property type="match status" value="1"/>
</dbReference>
<dbReference type="Pfam" id="PF00005">
    <property type="entry name" value="ABC_tran"/>
    <property type="match status" value="1"/>
</dbReference>
<dbReference type="PROSITE" id="PS50893">
    <property type="entry name" value="ABC_TRANSPORTER_2"/>
    <property type="match status" value="1"/>
</dbReference>
<keyword evidence="2" id="KW-1003">Cell membrane</keyword>
<sequence length="272" mass="29041">MVSVRGLAHQYPDGTRALRGIDLDVATGEAVVLLGHNASGKSTLLKALTRLIEPTEGAITLDGTNVIAAGPRDLRTVRGRVGTVFQSINLVDQVSVLSNVIHGSLGRQSSPRNWFAWMASSATRDEAMECLERVGLAPFASRRADQLSGGQRQRVAIARVLMQRSRIVLADEPVAALDPRAGREVMDLLWQIVAEHELTLVCSLHQLELAESYGDRVVALQNGRLLLDGRIGDLSRADLAGLYAADAGSARADEPAAELGDLVDRAASGGPR</sequence>
<keyword evidence="5" id="KW-1278">Translocase</keyword>
<dbReference type="EMBL" id="SOHE01000053">
    <property type="protein sequence ID" value="TFD49009.1"/>
    <property type="molecule type" value="Genomic_DNA"/>
</dbReference>
<dbReference type="SUPFAM" id="SSF52540">
    <property type="entry name" value="P-loop containing nucleoside triphosphate hydrolases"/>
    <property type="match status" value="1"/>
</dbReference>
<dbReference type="AlphaFoldDB" id="A0A4R8ZZ63"/>
<dbReference type="InterPro" id="IPR017871">
    <property type="entry name" value="ABC_transporter-like_CS"/>
</dbReference>
<dbReference type="GO" id="GO:0016020">
    <property type="term" value="C:membrane"/>
    <property type="evidence" value="ECO:0007669"/>
    <property type="project" value="InterPro"/>
</dbReference>
<dbReference type="InterPro" id="IPR027417">
    <property type="entry name" value="P-loop_NTPase"/>
</dbReference>
<dbReference type="InterPro" id="IPR003593">
    <property type="entry name" value="AAA+_ATPase"/>
</dbReference>
<dbReference type="GO" id="GO:0015416">
    <property type="term" value="F:ABC-type phosphonate transporter activity"/>
    <property type="evidence" value="ECO:0007669"/>
    <property type="project" value="InterPro"/>
</dbReference>
<name>A0A4R8ZZ63_9MICO</name>
<reference evidence="8 9" key="1">
    <citation type="submission" date="2019-03" db="EMBL/GenBank/DDBJ databases">
        <title>Genomics of glacier-inhabiting Cryobacterium strains.</title>
        <authorList>
            <person name="Liu Q."/>
            <person name="Xin Y.-H."/>
        </authorList>
    </citation>
    <scope>NUCLEOTIDE SEQUENCE [LARGE SCALE GENOMIC DNA]</scope>
    <source>
        <strain evidence="8 9">Hh14</strain>
    </source>
</reference>
<dbReference type="SMART" id="SM00382">
    <property type="entry name" value="AAA"/>
    <property type="match status" value="1"/>
</dbReference>
<evidence type="ECO:0000256" key="1">
    <source>
        <dbReference type="ARBA" id="ARBA00022448"/>
    </source>
</evidence>
<evidence type="ECO:0000256" key="2">
    <source>
        <dbReference type="ARBA" id="ARBA00022475"/>
    </source>
</evidence>
<dbReference type="InterPro" id="IPR003439">
    <property type="entry name" value="ABC_transporter-like_ATP-bd"/>
</dbReference>
<gene>
    <name evidence="8" type="ORF">E3T55_11985</name>
</gene>
<evidence type="ECO:0000256" key="6">
    <source>
        <dbReference type="ARBA" id="ARBA00023136"/>
    </source>
</evidence>